<dbReference type="Gene3D" id="1.25.10.10">
    <property type="entry name" value="Leucine-rich Repeat Variant"/>
    <property type="match status" value="1"/>
</dbReference>
<evidence type="ECO:0000313" key="1">
    <source>
        <dbReference type="EMBL" id="CAB0012784.1"/>
    </source>
</evidence>
<dbReference type="InterPro" id="IPR011989">
    <property type="entry name" value="ARM-like"/>
</dbReference>
<gene>
    <name evidence="1" type="ORF">NTEN_LOCUS17478</name>
</gene>
<dbReference type="SUPFAM" id="SSF48371">
    <property type="entry name" value="ARM repeat"/>
    <property type="match status" value="1"/>
</dbReference>
<dbReference type="OrthoDB" id="26149at2759"/>
<accession>A0A6H5H9U8</accession>
<evidence type="ECO:0000313" key="2">
    <source>
        <dbReference type="Proteomes" id="UP000479000"/>
    </source>
</evidence>
<reference evidence="1 2" key="1">
    <citation type="submission" date="2020-02" db="EMBL/GenBank/DDBJ databases">
        <authorList>
            <person name="Ferguson B K."/>
        </authorList>
    </citation>
    <scope>NUCLEOTIDE SEQUENCE [LARGE SCALE GENOMIC DNA]</scope>
</reference>
<protein>
    <submittedName>
        <fullName evidence="1">Uncharacterized protein</fullName>
    </submittedName>
</protein>
<dbReference type="Proteomes" id="UP000479000">
    <property type="component" value="Unassembled WGS sequence"/>
</dbReference>
<keyword evidence="2" id="KW-1185">Reference proteome</keyword>
<name>A0A6H5H9U8_9HEMI</name>
<sequence>MGVMEILCDLLTFGIGTKTEEETAVHIYVILGLLTDAGRDRDVIGNVVDAGGIECLVKMTRSESVLMQAEAFLALHLTAAIRGTDAEPSLLKANIGEAITEFLVASPQREIFQNLLAIIGLIISSGELNSRLSEI</sequence>
<proteinExistence type="predicted"/>
<dbReference type="EMBL" id="CADCXU010025639">
    <property type="protein sequence ID" value="CAB0012784.1"/>
    <property type="molecule type" value="Genomic_DNA"/>
</dbReference>
<dbReference type="InterPro" id="IPR016024">
    <property type="entry name" value="ARM-type_fold"/>
</dbReference>
<organism evidence="1 2">
    <name type="scientific">Nesidiocoris tenuis</name>
    <dbReference type="NCBI Taxonomy" id="355587"/>
    <lineage>
        <taxon>Eukaryota</taxon>
        <taxon>Metazoa</taxon>
        <taxon>Ecdysozoa</taxon>
        <taxon>Arthropoda</taxon>
        <taxon>Hexapoda</taxon>
        <taxon>Insecta</taxon>
        <taxon>Pterygota</taxon>
        <taxon>Neoptera</taxon>
        <taxon>Paraneoptera</taxon>
        <taxon>Hemiptera</taxon>
        <taxon>Heteroptera</taxon>
        <taxon>Panheteroptera</taxon>
        <taxon>Cimicomorpha</taxon>
        <taxon>Miridae</taxon>
        <taxon>Dicyphina</taxon>
        <taxon>Nesidiocoris</taxon>
    </lineage>
</organism>
<dbReference type="AlphaFoldDB" id="A0A6H5H9U8"/>